<dbReference type="Proteomes" id="UP000053240">
    <property type="component" value="Unassembled WGS sequence"/>
</dbReference>
<comment type="caution">
    <text evidence="2">The sequence shown here is derived from an EMBL/GenBank/DDBJ whole genome shotgun (WGS) entry which is preliminary data.</text>
</comment>
<evidence type="ECO:0000313" key="2">
    <source>
        <dbReference type="EMBL" id="KPJ20951.1"/>
    </source>
</evidence>
<reference evidence="2 3" key="1">
    <citation type="journal article" date="2015" name="Nat. Commun.">
        <title>Outbred genome sequencing and CRISPR/Cas9 gene editing in butterflies.</title>
        <authorList>
            <person name="Li X."/>
            <person name="Fan D."/>
            <person name="Zhang W."/>
            <person name="Liu G."/>
            <person name="Zhang L."/>
            <person name="Zhao L."/>
            <person name="Fang X."/>
            <person name="Chen L."/>
            <person name="Dong Y."/>
            <person name="Chen Y."/>
            <person name="Ding Y."/>
            <person name="Zhao R."/>
            <person name="Feng M."/>
            <person name="Zhu Y."/>
            <person name="Feng Y."/>
            <person name="Jiang X."/>
            <person name="Zhu D."/>
            <person name="Xiang H."/>
            <person name="Feng X."/>
            <person name="Li S."/>
            <person name="Wang J."/>
            <person name="Zhang G."/>
            <person name="Kronforst M.R."/>
            <person name="Wang W."/>
        </authorList>
    </citation>
    <scope>NUCLEOTIDE SEQUENCE [LARGE SCALE GENOMIC DNA]</scope>
    <source>
        <strain evidence="2">Ya'a_city_454_Pm</strain>
        <tissue evidence="2">Whole body</tissue>
    </source>
</reference>
<dbReference type="InParanoid" id="A0A0N0PF88"/>
<gene>
    <name evidence="2" type="ORF">RR48_00252</name>
</gene>
<sequence>QVDGILNRLHVAVPAARDGKARPPVIPPAAAARLQQRANKENRKRKLEREIELEQGDDYVLGMIYTTVVDVSNNNISCTNCPRSVKYHDLTEDRPQVEVIPTTV</sequence>
<evidence type="ECO:0000256" key="1">
    <source>
        <dbReference type="SAM" id="Coils"/>
    </source>
</evidence>
<keyword evidence="3" id="KW-1185">Reference proteome</keyword>
<feature type="coiled-coil region" evidence="1">
    <location>
        <begin position="30"/>
        <end position="57"/>
    </location>
</feature>
<dbReference type="EMBL" id="LADJ01009984">
    <property type="protein sequence ID" value="KPJ20951.1"/>
    <property type="molecule type" value="Genomic_DNA"/>
</dbReference>
<evidence type="ECO:0000313" key="3">
    <source>
        <dbReference type="Proteomes" id="UP000053240"/>
    </source>
</evidence>
<dbReference type="STRING" id="76193.A0A0N0PF88"/>
<keyword evidence="1" id="KW-0175">Coiled coil</keyword>
<protein>
    <submittedName>
        <fullName evidence="2">Probable nucleolar GTP-binding protein 1</fullName>
    </submittedName>
</protein>
<organism evidence="2 3">
    <name type="scientific">Papilio machaon</name>
    <name type="common">Old World swallowtail butterfly</name>
    <dbReference type="NCBI Taxonomy" id="76193"/>
    <lineage>
        <taxon>Eukaryota</taxon>
        <taxon>Metazoa</taxon>
        <taxon>Ecdysozoa</taxon>
        <taxon>Arthropoda</taxon>
        <taxon>Hexapoda</taxon>
        <taxon>Insecta</taxon>
        <taxon>Pterygota</taxon>
        <taxon>Neoptera</taxon>
        <taxon>Endopterygota</taxon>
        <taxon>Lepidoptera</taxon>
        <taxon>Glossata</taxon>
        <taxon>Ditrysia</taxon>
        <taxon>Papilionoidea</taxon>
        <taxon>Papilionidae</taxon>
        <taxon>Papilioninae</taxon>
        <taxon>Papilio</taxon>
    </lineage>
</organism>
<name>A0A0N0PF88_PAPMA</name>
<dbReference type="AlphaFoldDB" id="A0A0N0PF88"/>
<accession>A0A0N0PF88</accession>
<feature type="non-terminal residue" evidence="2">
    <location>
        <position position="1"/>
    </location>
</feature>
<proteinExistence type="predicted"/>